<gene>
    <name evidence="2" type="ORF">MCOR_5456</name>
</gene>
<dbReference type="Pfam" id="PF13365">
    <property type="entry name" value="Trypsin_2"/>
    <property type="match status" value="1"/>
</dbReference>
<name>A0A6J8A9N3_MYTCO</name>
<dbReference type="SUPFAM" id="SSF50494">
    <property type="entry name" value="Trypsin-like serine proteases"/>
    <property type="match status" value="1"/>
</dbReference>
<sequence>MASLNAGTRSKDYYCGLIYSELIKEQPLKETVLLTRLEQQNVLAVDVRECLMLMEENGSICKTGARENIWQLLPELHSHDTDRRDFAHSLGHSVAQTERDTEPESIRPTTTYSLETMNVLTEVSKSVGYITGKKESGTCWRVGNDKIITAAHVVKNNIWNTVLDIPFEEDLKTFKVDFGFISEKSSSFFKVEPKVLFMDESLDVAVLQLKPDDHKQFPPPIEMFHKLNPEKDEDKHIFLISHNKGEKKEVNFGIGIWNPTEERLEDLEKFCRKYGKKNGYKDVDRKDRLVIQCEFVGGASGSPGIVIYNNVAYVVFVYIRGFPSFYYSQQFPDEERRKFPSDKLLQQGVNIGDLFVTMSKNEVNIKLRNEIFPVEAKKQHQHKQSSQNIEHGRSDKFTVQDLCAGMENTRLESNINEDTVPMSSLSIETLPLPAKRTIPKRPSSNTSKETNLKAAAPTASGQHSFESKRSTSEQTCSRTTAPASGEHSIESSLTSSTSNRSINNSESVSLLDSSLDSVSHIPASGAIGGSSRMMTQTVMQGDDRSSRLQQTYVSQVQTGPNTQTISAGNINIETTAPVNLHQQTEIDQRLKPALENLKKIINVFVEPNMDLKPKDVAQKSGIGKTAKDVNKSLYLLDKKKVLTLKKNADGKDPRWNRGTLTQYSEKDLLEWAAEIVHASTTTTMAPTQVHHHHKHQHEHNAFFQVGNDNVIALDRNNQEGRREREVMTASEDIVSNLQQNSQ</sequence>
<dbReference type="AlphaFoldDB" id="A0A6J8A9N3"/>
<dbReference type="EMBL" id="CACVKT020000970">
    <property type="protein sequence ID" value="CAC5364385.1"/>
    <property type="molecule type" value="Genomic_DNA"/>
</dbReference>
<dbReference type="OrthoDB" id="6162750at2759"/>
<dbReference type="Gene3D" id="1.10.10.10">
    <property type="entry name" value="Winged helix-like DNA-binding domain superfamily/Winged helix DNA-binding domain"/>
    <property type="match status" value="1"/>
</dbReference>
<keyword evidence="3" id="KW-1185">Reference proteome</keyword>
<dbReference type="Gene3D" id="2.40.10.10">
    <property type="entry name" value="Trypsin-like serine proteases"/>
    <property type="match status" value="2"/>
</dbReference>
<dbReference type="InterPro" id="IPR043504">
    <property type="entry name" value="Peptidase_S1_PA_chymotrypsin"/>
</dbReference>
<feature type="region of interest" description="Disordered" evidence="1">
    <location>
        <begin position="522"/>
        <end position="546"/>
    </location>
</feature>
<evidence type="ECO:0008006" key="4">
    <source>
        <dbReference type="Google" id="ProtNLM"/>
    </source>
</evidence>
<accession>A0A6J8A9N3</accession>
<evidence type="ECO:0000256" key="1">
    <source>
        <dbReference type="SAM" id="MobiDB-lite"/>
    </source>
</evidence>
<dbReference type="Proteomes" id="UP000507470">
    <property type="component" value="Unassembled WGS sequence"/>
</dbReference>
<feature type="region of interest" description="Disordered" evidence="1">
    <location>
        <begin position="426"/>
        <end position="503"/>
    </location>
</feature>
<dbReference type="InterPro" id="IPR036388">
    <property type="entry name" value="WH-like_DNA-bd_sf"/>
</dbReference>
<feature type="compositionally biased region" description="Polar residues" evidence="1">
    <location>
        <begin position="472"/>
        <end position="482"/>
    </location>
</feature>
<organism evidence="2 3">
    <name type="scientific">Mytilus coruscus</name>
    <name type="common">Sea mussel</name>
    <dbReference type="NCBI Taxonomy" id="42192"/>
    <lineage>
        <taxon>Eukaryota</taxon>
        <taxon>Metazoa</taxon>
        <taxon>Spiralia</taxon>
        <taxon>Lophotrochozoa</taxon>
        <taxon>Mollusca</taxon>
        <taxon>Bivalvia</taxon>
        <taxon>Autobranchia</taxon>
        <taxon>Pteriomorphia</taxon>
        <taxon>Mytilida</taxon>
        <taxon>Mytiloidea</taxon>
        <taxon>Mytilidae</taxon>
        <taxon>Mytilinae</taxon>
        <taxon>Mytilus</taxon>
    </lineage>
</organism>
<protein>
    <recommendedName>
        <fullName evidence="4">Peptidase S1 domain-containing protein</fullName>
    </recommendedName>
</protein>
<dbReference type="PANTHER" id="PTHR14389">
    <property type="entry name" value="SI:CH1073-475A24.1"/>
    <property type="match status" value="1"/>
</dbReference>
<dbReference type="PANTHER" id="PTHR14389:SF3">
    <property type="entry name" value="PROTEIN FAM111A-LIKE"/>
    <property type="match status" value="1"/>
</dbReference>
<dbReference type="InterPro" id="IPR009003">
    <property type="entry name" value="Peptidase_S1_PA"/>
</dbReference>
<evidence type="ECO:0000313" key="2">
    <source>
        <dbReference type="EMBL" id="CAC5364385.1"/>
    </source>
</evidence>
<reference evidence="2 3" key="1">
    <citation type="submission" date="2020-06" db="EMBL/GenBank/DDBJ databases">
        <authorList>
            <person name="Li R."/>
            <person name="Bekaert M."/>
        </authorList>
    </citation>
    <scope>NUCLEOTIDE SEQUENCE [LARGE SCALE GENOMIC DNA]</scope>
    <source>
        <strain evidence="3">wild</strain>
    </source>
</reference>
<proteinExistence type="predicted"/>
<evidence type="ECO:0000313" key="3">
    <source>
        <dbReference type="Proteomes" id="UP000507470"/>
    </source>
</evidence>
<feature type="compositionally biased region" description="Low complexity" evidence="1">
    <location>
        <begin position="490"/>
        <end position="503"/>
    </location>
</feature>